<reference evidence="2" key="1">
    <citation type="submission" date="2014-08" db="EMBL/GenBank/DDBJ databases">
        <authorList>
            <person name="Sharma Rahul"/>
            <person name="Thines Marco"/>
        </authorList>
    </citation>
    <scope>NUCLEOTIDE SEQUENCE</scope>
</reference>
<dbReference type="InterPro" id="IPR013640">
    <property type="entry name" value="Vfa1"/>
</dbReference>
<dbReference type="EMBL" id="LN483345">
    <property type="protein sequence ID" value="CDZ98820.1"/>
    <property type="molecule type" value="Genomic_DNA"/>
</dbReference>
<proteinExistence type="predicted"/>
<evidence type="ECO:0000313" key="2">
    <source>
        <dbReference type="EMBL" id="CDZ98820.1"/>
    </source>
</evidence>
<sequence length="172" mass="19425">MSVKWENKYYQRTTGTGRPCYICYKESTVVLATINTTDFFYVCPSHLTDSGFATLLTPPPADKPLKEEIGKVIAEYEAKEVRRKEKSKEEREGKDKESEKESIKAGKEEAEAKKASTPLIPSTPITPSHKSYALHRDIFNMRISDAKKKENLMKAKAVSKDLPRAPTGFGRH</sequence>
<feature type="compositionally biased region" description="Basic and acidic residues" evidence="1">
    <location>
        <begin position="80"/>
        <end position="114"/>
    </location>
</feature>
<dbReference type="GO" id="GO:0007034">
    <property type="term" value="P:vacuolar transport"/>
    <property type="evidence" value="ECO:0007669"/>
    <property type="project" value="TreeGrafter"/>
</dbReference>
<feature type="region of interest" description="Disordered" evidence="1">
    <location>
        <begin position="80"/>
        <end position="128"/>
    </location>
</feature>
<accession>A0A0F7SKH6</accession>
<dbReference type="PANTHER" id="PTHR28218">
    <property type="entry name" value="VPS4-ASSOCIATED PROTEIN 1"/>
    <property type="match status" value="1"/>
</dbReference>
<name>A0A0F7SKH6_PHARH</name>
<evidence type="ECO:0000256" key="1">
    <source>
        <dbReference type="SAM" id="MobiDB-lite"/>
    </source>
</evidence>
<feature type="compositionally biased region" description="Low complexity" evidence="1">
    <location>
        <begin position="115"/>
        <end position="128"/>
    </location>
</feature>
<dbReference type="PANTHER" id="PTHR28218:SF1">
    <property type="entry name" value="VPS4-ASSOCIATED PROTEIN 1"/>
    <property type="match status" value="1"/>
</dbReference>
<dbReference type="GO" id="GO:0005768">
    <property type="term" value="C:endosome"/>
    <property type="evidence" value="ECO:0007669"/>
    <property type="project" value="TreeGrafter"/>
</dbReference>
<protein>
    <submittedName>
        <fullName evidence="2">VPS4-associated protein 1</fullName>
    </submittedName>
</protein>
<dbReference type="AlphaFoldDB" id="A0A0F7SKH6"/>
<organism evidence="2">
    <name type="scientific">Phaffia rhodozyma</name>
    <name type="common">Yeast</name>
    <name type="synonym">Xanthophyllomyces dendrorhous</name>
    <dbReference type="NCBI Taxonomy" id="264483"/>
    <lineage>
        <taxon>Eukaryota</taxon>
        <taxon>Fungi</taxon>
        <taxon>Dikarya</taxon>
        <taxon>Basidiomycota</taxon>
        <taxon>Agaricomycotina</taxon>
        <taxon>Tremellomycetes</taxon>
        <taxon>Cystofilobasidiales</taxon>
        <taxon>Mrakiaceae</taxon>
        <taxon>Phaffia</taxon>
    </lineage>
</organism>
<dbReference type="Pfam" id="PF08432">
    <property type="entry name" value="Vfa1"/>
    <property type="match status" value="1"/>
</dbReference>